<evidence type="ECO:0000313" key="1">
    <source>
        <dbReference type="EMBL" id="SFZ86804.1"/>
    </source>
</evidence>
<gene>
    <name evidence="1" type="ORF">SAMN02983003_3998</name>
</gene>
<dbReference type="RefSeq" id="WP_177282657.1">
    <property type="nucleotide sequence ID" value="NZ_FPKU01000004.1"/>
</dbReference>
<evidence type="ECO:0000313" key="2">
    <source>
        <dbReference type="Proteomes" id="UP000183447"/>
    </source>
</evidence>
<organism evidence="1 2">
    <name type="scientific">Devosia enhydra</name>
    <dbReference type="NCBI Taxonomy" id="665118"/>
    <lineage>
        <taxon>Bacteria</taxon>
        <taxon>Pseudomonadati</taxon>
        <taxon>Pseudomonadota</taxon>
        <taxon>Alphaproteobacteria</taxon>
        <taxon>Hyphomicrobiales</taxon>
        <taxon>Devosiaceae</taxon>
        <taxon>Devosia</taxon>
    </lineage>
</organism>
<protein>
    <submittedName>
        <fullName evidence="1">Uncharacterized protein</fullName>
    </submittedName>
</protein>
<dbReference type="AlphaFoldDB" id="A0A1K2I4Z4"/>
<sequence length="55" mass="5994">MTSTKSNGFMNRARNFVASAESLFAVAGAIEGRRRPARADLERLGIDADSFYKIG</sequence>
<dbReference type="EMBL" id="FPKU01000004">
    <property type="protein sequence ID" value="SFZ86804.1"/>
    <property type="molecule type" value="Genomic_DNA"/>
</dbReference>
<reference evidence="1 2" key="1">
    <citation type="submission" date="2016-11" db="EMBL/GenBank/DDBJ databases">
        <authorList>
            <person name="Jaros S."/>
            <person name="Januszkiewicz K."/>
            <person name="Wedrychowicz H."/>
        </authorList>
    </citation>
    <scope>NUCLEOTIDE SEQUENCE [LARGE SCALE GENOMIC DNA]</scope>
    <source>
        <strain evidence="1 2">ATCC 23634</strain>
    </source>
</reference>
<keyword evidence="2" id="KW-1185">Reference proteome</keyword>
<proteinExistence type="predicted"/>
<accession>A0A1K2I4Z4</accession>
<name>A0A1K2I4Z4_9HYPH</name>
<dbReference type="Proteomes" id="UP000183447">
    <property type="component" value="Unassembled WGS sequence"/>
</dbReference>